<dbReference type="Proteomes" id="UP001176521">
    <property type="component" value="Unassembled WGS sequence"/>
</dbReference>
<feature type="domain" description="Chorismate-utilising enzyme C-terminal" evidence="12">
    <location>
        <begin position="758"/>
        <end position="1075"/>
    </location>
</feature>
<evidence type="ECO:0000259" key="13">
    <source>
        <dbReference type="Pfam" id="PF04715"/>
    </source>
</evidence>
<evidence type="ECO:0000256" key="8">
    <source>
        <dbReference type="ARBA" id="ARBA00031329"/>
    </source>
</evidence>
<comment type="similarity">
    <text evidence="3">In the C-terminal section; belongs to the anthranilate synthase component I family.</text>
</comment>
<evidence type="ECO:0000256" key="5">
    <source>
        <dbReference type="ARBA" id="ARBA00022679"/>
    </source>
</evidence>
<proteinExistence type="inferred from homology"/>
<reference evidence="14" key="1">
    <citation type="journal article" date="2023" name="PhytoFront">
        <title>Draft Genome Resources of Seven Strains of Tilletia horrida, Causal Agent of Kernel Smut of Rice.</title>
        <authorList>
            <person name="Khanal S."/>
            <person name="Antony Babu S."/>
            <person name="Zhou X.G."/>
        </authorList>
    </citation>
    <scope>NUCLEOTIDE SEQUENCE</scope>
    <source>
        <strain evidence="14">TX3</strain>
    </source>
</reference>
<dbReference type="InterPro" id="IPR029062">
    <property type="entry name" value="Class_I_gatase-like"/>
</dbReference>
<evidence type="ECO:0000256" key="3">
    <source>
        <dbReference type="ARBA" id="ARBA00005970"/>
    </source>
</evidence>
<dbReference type="InterPro" id="IPR019999">
    <property type="entry name" value="Anth_synth_I-like"/>
</dbReference>
<evidence type="ECO:0000313" key="14">
    <source>
        <dbReference type="EMBL" id="KAK0525167.1"/>
    </source>
</evidence>
<evidence type="ECO:0000256" key="9">
    <source>
        <dbReference type="ARBA" id="ARBA00031904"/>
    </source>
</evidence>
<dbReference type="Pfam" id="PF00117">
    <property type="entry name" value="GATase"/>
    <property type="match status" value="2"/>
</dbReference>
<dbReference type="InterPro" id="IPR006805">
    <property type="entry name" value="Anth_synth_I_N"/>
</dbReference>
<comment type="catalytic activity">
    <reaction evidence="1">
        <text>chorismate + L-glutamine = 4-amino-4-deoxychorismate + L-glutamate</text>
        <dbReference type="Rhea" id="RHEA:11672"/>
        <dbReference type="ChEBI" id="CHEBI:29748"/>
        <dbReference type="ChEBI" id="CHEBI:29985"/>
        <dbReference type="ChEBI" id="CHEBI:58359"/>
        <dbReference type="ChEBI" id="CHEBI:58406"/>
        <dbReference type="EC" id="2.6.1.85"/>
    </reaction>
</comment>
<dbReference type="GO" id="GO:0046656">
    <property type="term" value="P:folic acid biosynthetic process"/>
    <property type="evidence" value="ECO:0007669"/>
    <property type="project" value="UniProtKB-KW"/>
</dbReference>
<dbReference type="CDD" id="cd01743">
    <property type="entry name" value="GATase1_Anthranilate_Synthase"/>
    <property type="match status" value="1"/>
</dbReference>
<comment type="caution">
    <text evidence="14">The sequence shown here is derived from an EMBL/GenBank/DDBJ whole genome shotgun (WGS) entry which is preliminary data.</text>
</comment>
<keyword evidence="14" id="KW-0032">Aminotransferase</keyword>
<feature type="domain" description="Anthranilate synthase component I N-terminal" evidence="13">
    <location>
        <begin position="496"/>
        <end position="657"/>
    </location>
</feature>
<feature type="domain" description="Glutamine amidotransferase" evidence="11">
    <location>
        <begin position="37"/>
        <end position="214"/>
    </location>
</feature>
<evidence type="ECO:0000256" key="10">
    <source>
        <dbReference type="SAM" id="MobiDB-lite"/>
    </source>
</evidence>
<dbReference type="GO" id="GO:0000162">
    <property type="term" value="P:L-tryptophan biosynthetic process"/>
    <property type="evidence" value="ECO:0007669"/>
    <property type="project" value="TreeGrafter"/>
</dbReference>
<dbReference type="InterPro" id="IPR005801">
    <property type="entry name" value="ADC_synthase"/>
</dbReference>
<comment type="pathway">
    <text evidence="2">Cofactor biosynthesis; tetrahydrofolate biosynthesis; 4-aminobenzoate from chorismate: step 1/2.</text>
</comment>
<dbReference type="PRINTS" id="PR00095">
    <property type="entry name" value="ANTSNTHASEI"/>
</dbReference>
<dbReference type="InterPro" id="IPR015890">
    <property type="entry name" value="Chorismate_C"/>
</dbReference>
<dbReference type="Gene3D" id="3.60.120.10">
    <property type="entry name" value="Anthranilate synthase"/>
    <property type="match status" value="1"/>
</dbReference>
<keyword evidence="5 14" id="KW-0808">Transferase</keyword>
<keyword evidence="6" id="KW-0289">Folate biosynthesis</keyword>
<dbReference type="AlphaFoldDB" id="A0AAN6GBZ2"/>
<dbReference type="PROSITE" id="PS51273">
    <property type="entry name" value="GATASE_TYPE_1"/>
    <property type="match status" value="1"/>
</dbReference>
<dbReference type="GO" id="GO:0046820">
    <property type="term" value="F:4-amino-4-deoxychorismate synthase activity"/>
    <property type="evidence" value="ECO:0007669"/>
    <property type="project" value="UniProtKB-EC"/>
</dbReference>
<dbReference type="PANTHER" id="PTHR11236">
    <property type="entry name" value="AMINOBENZOATE/ANTHRANILATE SYNTHASE"/>
    <property type="match status" value="1"/>
</dbReference>
<name>A0AAN6GBZ2_9BASI</name>
<organism evidence="14 15">
    <name type="scientific">Tilletia horrida</name>
    <dbReference type="NCBI Taxonomy" id="155126"/>
    <lineage>
        <taxon>Eukaryota</taxon>
        <taxon>Fungi</taxon>
        <taxon>Dikarya</taxon>
        <taxon>Basidiomycota</taxon>
        <taxon>Ustilaginomycotina</taxon>
        <taxon>Exobasidiomycetes</taxon>
        <taxon>Tilletiales</taxon>
        <taxon>Tilletiaceae</taxon>
        <taxon>Tilletia</taxon>
    </lineage>
</organism>
<dbReference type="Gene3D" id="3.40.50.880">
    <property type="match status" value="1"/>
</dbReference>
<dbReference type="Pfam" id="PF04715">
    <property type="entry name" value="Anth_synt_I_N"/>
    <property type="match status" value="1"/>
</dbReference>
<evidence type="ECO:0000256" key="6">
    <source>
        <dbReference type="ARBA" id="ARBA00022909"/>
    </source>
</evidence>
<evidence type="ECO:0000313" key="15">
    <source>
        <dbReference type="Proteomes" id="UP001176521"/>
    </source>
</evidence>
<protein>
    <recommendedName>
        <fullName evidence="4">aminodeoxychorismate synthase</fullName>
        <ecNumber evidence="4">2.6.1.85</ecNumber>
    </recommendedName>
    <alternativeName>
        <fullName evidence="8">Para-aminobenzoate synthase</fullName>
    </alternativeName>
    <alternativeName>
        <fullName evidence="9">p-aminobenzoic acid synthase</fullName>
    </alternativeName>
</protein>
<keyword evidence="7" id="KW-0315">Glutamine amidotransferase</keyword>
<feature type="compositionally biased region" description="Basic and acidic residues" evidence="10">
    <location>
        <begin position="378"/>
        <end position="392"/>
    </location>
</feature>
<evidence type="ECO:0000256" key="7">
    <source>
        <dbReference type="ARBA" id="ARBA00022962"/>
    </source>
</evidence>
<keyword evidence="15" id="KW-1185">Reference proteome</keyword>
<accession>A0AAN6GBZ2</accession>
<feature type="compositionally biased region" description="Low complexity" evidence="10">
    <location>
        <begin position="407"/>
        <end position="428"/>
    </location>
</feature>
<gene>
    <name evidence="14" type="primary">ABZ1</name>
    <name evidence="14" type="ORF">OC842_005598</name>
</gene>
<dbReference type="GO" id="GO:0005737">
    <property type="term" value="C:cytoplasm"/>
    <property type="evidence" value="ECO:0007669"/>
    <property type="project" value="TreeGrafter"/>
</dbReference>
<feature type="domain" description="Glutamine amidotransferase" evidence="11">
    <location>
        <begin position="243"/>
        <end position="292"/>
    </location>
</feature>
<dbReference type="InterPro" id="IPR017926">
    <property type="entry name" value="GATASE"/>
</dbReference>
<evidence type="ECO:0000256" key="4">
    <source>
        <dbReference type="ARBA" id="ARBA00013139"/>
    </source>
</evidence>
<dbReference type="SUPFAM" id="SSF52317">
    <property type="entry name" value="Class I glutamine amidotransferase-like"/>
    <property type="match status" value="1"/>
</dbReference>
<evidence type="ECO:0000259" key="12">
    <source>
        <dbReference type="Pfam" id="PF00425"/>
    </source>
</evidence>
<sequence>MCNVGEASSSRAAGVAVEAGGTTASPAMPDDWAPRLLIVDHFDSYTANLLTLLPPLACANTVILQHTHELLADPAKFASAVAPYIDAIIISPGPGSPENEGDFGTAARILRDCLQEVESEESISPLRLPVLGVCLGHQGIACALGSRLKRTRTLQHGARSALCLSKDALSGGTEAAQGLFVDIPEGVKVVRYNSLAVEEETLAPSLRATAWATDPPATTPAPCLSTSFQNAYKGAMPAPNALNGDVQAAASPQEGQRVLMALQHKTLPVAGVQFHPESIESEYGSRILANFLTLAWNFWASTGLRGPNPGAARSRSIAWSTVPEIPAQLRVAADGHTEPLVAESPLHVYPSALLLDAPSSSHRGTSPNFGALHSALHRPSEQRRSPSTHSDRSWMSQPSSTASLGVHSANFSPSHSSASSHTTASATSLVARLSPPGTPPTEKPGLPRAVGEVGAAVRWQVISQTFSPAAEGSLLPTALHTPQVFDRLFRQKDPSAIGGVWLDSARPLDPHSRYSYMAAPQFLLSYSTVTRTIVVRRAHRSTTELSPIKLSSGTNFWDWMSALQADLQKQTAFAPTVLQDDRPVYSAQSSSRACDDAEEQDRDATVFKGGFTGYFGYEMKAESLHLEQATLGSLDRPDAEFLFCDRVLCYDHVLGRWTAFAVASVDSAALAHGLDGGACTTSLHEVQRALAQSEDPRGVLSGSALLCTTEAEALGWFHTVSDALHDIGAGAALGAAAFAANLPLVALPTLHCDDTMSSYRDKVEMARKFIAAGESYELCITTAFRGSRAPIPEHATKTEADGDHFALYCALRAKNAAPYSAFFQLPSSGASISASQQQRGRSILSTSPERFIRVLRSGEAEMKPIKGTLARAGFARGEEHMLPLVGSAIRIFGGDEAEQRKEMWRREQDDLRRVKLAADPKERGENLMIVDLIRADLLSFCHPSSVRVPKLMRVETYATIHQLVTTVRGQLRPGVSPVEALRRCFPPGSMTGAPKRRSVQILQDLEAHGRQEGAKRPQRGIYSGALGWLGLDGAADFAVVIRTAVAEGNDLYIGAGGAVTFLSGPDGELSEMLDKARSVMPVTISP</sequence>
<evidence type="ECO:0000259" key="11">
    <source>
        <dbReference type="Pfam" id="PF00117"/>
    </source>
</evidence>
<dbReference type="Pfam" id="PF00425">
    <property type="entry name" value="Chorismate_bind"/>
    <property type="match status" value="1"/>
</dbReference>
<dbReference type="SUPFAM" id="SSF56322">
    <property type="entry name" value="ADC synthase"/>
    <property type="match status" value="1"/>
</dbReference>
<feature type="region of interest" description="Disordered" evidence="10">
    <location>
        <begin position="359"/>
        <end position="448"/>
    </location>
</feature>
<dbReference type="EC" id="2.6.1.85" evidence="4"/>
<evidence type="ECO:0000256" key="1">
    <source>
        <dbReference type="ARBA" id="ARBA00001000"/>
    </source>
</evidence>
<dbReference type="PANTHER" id="PTHR11236:SF18">
    <property type="entry name" value="AMINODEOXYCHORISMATE SYNTHASE"/>
    <property type="match status" value="1"/>
</dbReference>
<feature type="compositionally biased region" description="Polar residues" evidence="10">
    <location>
        <begin position="393"/>
        <end position="403"/>
    </location>
</feature>
<dbReference type="InterPro" id="IPR006221">
    <property type="entry name" value="TrpG/PapA_dom"/>
</dbReference>
<dbReference type="EMBL" id="JAPDMQ010000412">
    <property type="protein sequence ID" value="KAK0525167.1"/>
    <property type="molecule type" value="Genomic_DNA"/>
</dbReference>
<evidence type="ECO:0000256" key="2">
    <source>
        <dbReference type="ARBA" id="ARBA00005009"/>
    </source>
</evidence>
<dbReference type="GO" id="GO:0008153">
    <property type="term" value="P:4-aminobenzoate biosynthetic process"/>
    <property type="evidence" value="ECO:0007669"/>
    <property type="project" value="TreeGrafter"/>
</dbReference>